<dbReference type="AlphaFoldDB" id="A0A915J0E6"/>
<sequence length="70" mass="7652">MIYDNLRHFGAGSTLDNALFIVLEILKNSSNGFKLSISSVMGINAASFCKFFALTAIPQTEQFGQKVTSF</sequence>
<proteinExistence type="predicted"/>
<dbReference type="Proteomes" id="UP000887565">
    <property type="component" value="Unplaced"/>
</dbReference>
<dbReference type="WBParaSite" id="nRc.2.0.1.t19403-RA">
    <property type="protein sequence ID" value="nRc.2.0.1.t19403-RA"/>
    <property type="gene ID" value="nRc.2.0.1.g19403"/>
</dbReference>
<accession>A0A915J0E6</accession>
<reference evidence="2" key="1">
    <citation type="submission" date="2022-11" db="UniProtKB">
        <authorList>
            <consortium name="WormBaseParasite"/>
        </authorList>
    </citation>
    <scope>IDENTIFICATION</scope>
</reference>
<organism evidence="1 2">
    <name type="scientific">Romanomermis culicivorax</name>
    <name type="common">Nematode worm</name>
    <dbReference type="NCBI Taxonomy" id="13658"/>
    <lineage>
        <taxon>Eukaryota</taxon>
        <taxon>Metazoa</taxon>
        <taxon>Ecdysozoa</taxon>
        <taxon>Nematoda</taxon>
        <taxon>Enoplea</taxon>
        <taxon>Dorylaimia</taxon>
        <taxon>Mermithida</taxon>
        <taxon>Mermithoidea</taxon>
        <taxon>Mermithidae</taxon>
        <taxon>Romanomermis</taxon>
    </lineage>
</organism>
<keyword evidence="1" id="KW-1185">Reference proteome</keyword>
<protein>
    <submittedName>
        <fullName evidence="2">Uncharacterized protein</fullName>
    </submittedName>
</protein>
<name>A0A915J0E6_ROMCU</name>
<evidence type="ECO:0000313" key="2">
    <source>
        <dbReference type="WBParaSite" id="nRc.2.0.1.t19403-RA"/>
    </source>
</evidence>
<evidence type="ECO:0000313" key="1">
    <source>
        <dbReference type="Proteomes" id="UP000887565"/>
    </source>
</evidence>